<dbReference type="RefSeq" id="WP_345404753.1">
    <property type="nucleotide sequence ID" value="NZ_BAABHG010000017.1"/>
</dbReference>
<proteinExistence type="predicted"/>
<gene>
    <name evidence="2" type="ORF">ACFSYJ_36830</name>
</gene>
<protein>
    <submittedName>
        <fullName evidence="2">DUF6222 family protein</fullName>
    </submittedName>
</protein>
<organism evidence="2 3">
    <name type="scientific">Amycolatopsis samaneae</name>
    <dbReference type="NCBI Taxonomy" id="664691"/>
    <lineage>
        <taxon>Bacteria</taxon>
        <taxon>Bacillati</taxon>
        <taxon>Actinomycetota</taxon>
        <taxon>Actinomycetes</taxon>
        <taxon>Pseudonocardiales</taxon>
        <taxon>Pseudonocardiaceae</taxon>
        <taxon>Amycolatopsis</taxon>
    </lineage>
</organism>
<dbReference type="InterPro" id="IPR046194">
    <property type="entry name" value="DUF6222"/>
</dbReference>
<sequence>MTTNEAVPVPDGQQISGAELPDPPPVLIPMPRLGRGIRWSDIVAEIESDNQARARGGERVRDAA</sequence>
<accession>A0ABW5GTJ1</accession>
<dbReference type="Pfam" id="PF19731">
    <property type="entry name" value="DUF6222"/>
    <property type="match status" value="1"/>
</dbReference>
<comment type="caution">
    <text evidence="2">The sequence shown here is derived from an EMBL/GenBank/DDBJ whole genome shotgun (WGS) entry which is preliminary data.</text>
</comment>
<keyword evidence="3" id="KW-1185">Reference proteome</keyword>
<name>A0ABW5GTJ1_9PSEU</name>
<reference evidence="3" key="1">
    <citation type="journal article" date="2019" name="Int. J. Syst. Evol. Microbiol.">
        <title>The Global Catalogue of Microorganisms (GCM) 10K type strain sequencing project: providing services to taxonomists for standard genome sequencing and annotation.</title>
        <authorList>
            <consortium name="The Broad Institute Genomics Platform"/>
            <consortium name="The Broad Institute Genome Sequencing Center for Infectious Disease"/>
            <person name="Wu L."/>
            <person name="Ma J."/>
        </authorList>
    </citation>
    <scope>NUCLEOTIDE SEQUENCE [LARGE SCALE GENOMIC DNA]</scope>
    <source>
        <strain evidence="3">CGMCC 4.7643</strain>
    </source>
</reference>
<evidence type="ECO:0000313" key="2">
    <source>
        <dbReference type="EMBL" id="MFD2464232.1"/>
    </source>
</evidence>
<dbReference type="EMBL" id="JBHUKU010000025">
    <property type="protein sequence ID" value="MFD2464232.1"/>
    <property type="molecule type" value="Genomic_DNA"/>
</dbReference>
<evidence type="ECO:0000256" key="1">
    <source>
        <dbReference type="SAM" id="MobiDB-lite"/>
    </source>
</evidence>
<dbReference type="Proteomes" id="UP001597419">
    <property type="component" value="Unassembled WGS sequence"/>
</dbReference>
<feature type="region of interest" description="Disordered" evidence="1">
    <location>
        <begin position="1"/>
        <end position="26"/>
    </location>
</feature>
<evidence type="ECO:0000313" key="3">
    <source>
        <dbReference type="Proteomes" id="UP001597419"/>
    </source>
</evidence>